<sequence>MNNQQALPILKALARGIDPATGEHLCNDSPFNKADVIRALLCAVDALEPARRQRHDDDRPANAGRSWATEEDQRLLDAFDAGRTPEDLAIQHGRTRGAITSRLVKHGRLQP</sequence>
<evidence type="ECO:0000313" key="2">
    <source>
        <dbReference type="EMBL" id="OYQ09520.1"/>
    </source>
</evidence>
<dbReference type="RefSeq" id="WP_094395112.1">
    <property type="nucleotide sequence ID" value="NZ_NCTK01000002.1"/>
</dbReference>
<dbReference type="Proteomes" id="UP000216164">
    <property type="component" value="Unassembled WGS sequence"/>
</dbReference>
<gene>
    <name evidence="2" type="ORF">B7R77_21760</name>
</gene>
<accession>A0AAP8D206</accession>
<organism evidence="2 3">
    <name type="scientific">Ralstonia solanacearum K60</name>
    <dbReference type="NCBI Taxonomy" id="1091042"/>
    <lineage>
        <taxon>Bacteria</taxon>
        <taxon>Pseudomonadati</taxon>
        <taxon>Pseudomonadota</taxon>
        <taxon>Betaproteobacteria</taxon>
        <taxon>Burkholderiales</taxon>
        <taxon>Burkholderiaceae</taxon>
        <taxon>Ralstonia</taxon>
        <taxon>Ralstonia solanacearum species complex</taxon>
    </lineage>
</organism>
<reference evidence="2 3" key="1">
    <citation type="submission" date="2017-04" db="EMBL/GenBank/DDBJ databases">
        <title>Genome Announcement: Closed genomes of Ralstonia solanacearum strains K60, UW551, and UW700.</title>
        <authorList>
            <person name="Hayes M."/>
            <person name="Macintyre A.M."/>
            <person name="Allen C."/>
        </authorList>
    </citation>
    <scope>NUCLEOTIDE SEQUENCE [LARGE SCALE GENOMIC DNA]</scope>
    <source>
        <strain evidence="2 3">UW25</strain>
    </source>
</reference>
<feature type="region of interest" description="Disordered" evidence="1">
    <location>
        <begin position="49"/>
        <end position="70"/>
    </location>
</feature>
<dbReference type="EMBL" id="NCTK01000002">
    <property type="protein sequence ID" value="OYQ09520.1"/>
    <property type="molecule type" value="Genomic_DNA"/>
</dbReference>
<dbReference type="AlphaFoldDB" id="A0AAP8D206"/>
<name>A0AAP8D206_RALSL</name>
<feature type="compositionally biased region" description="Basic and acidic residues" evidence="1">
    <location>
        <begin position="49"/>
        <end position="60"/>
    </location>
</feature>
<comment type="caution">
    <text evidence="2">The sequence shown here is derived from an EMBL/GenBank/DDBJ whole genome shotgun (WGS) entry which is preliminary data.</text>
</comment>
<evidence type="ECO:0000256" key="1">
    <source>
        <dbReference type="SAM" id="MobiDB-lite"/>
    </source>
</evidence>
<protein>
    <submittedName>
        <fullName evidence="2">Uncharacterized protein</fullName>
    </submittedName>
</protein>
<evidence type="ECO:0000313" key="3">
    <source>
        <dbReference type="Proteomes" id="UP000216164"/>
    </source>
</evidence>
<proteinExistence type="predicted"/>